<sequence>MSSASRALADASAAAARALHEDDLRPRPRVLGHQLPYPHRIAGCPRPLGRQAPLYPPPEASVESSRSPTPAHVFDGGASEGSQLQDSLPAAHEPEASLVNAFLPQTPTPAPAVDSPTRGVSGGSGALSGGSVEFRGDATEPSLSSMCKLAKLVVEMARQPPARRFDGPRGFGGCRGPPRLPPQEADELVRLRDEVSRLQTRCKGAERGLANEVQLRRAAEADGVRSTEDFYTIHDANEELRRENEELVTRIRELDITVAEQAHSVQRWKDRCRFSNADCAAAMRYVTQERERMKTGLKVYNAELAKLREYLEEHDRGKVYSPSLRVKALLAENASLRRAISVLRQNSAEHGLNTDALILSTAEFSASYLDWELLGLVTARRGTDTSAFVPADTVVSRAANSRKLTVTVERFLESGLPLLGPKRFGMLNVSLSEAALKDHASPLDFAFLALMYNRKTSVAGVFYRMLNEPLTFELRKLVQGVRISLRTSGHGGLVRMWRRFSDDCYEDNEKIDLCVALWERRHWLQVSALDNAIRKFKDDSDPLDPFTHVILGLWNHLNRMRNNRADLLRQQIDRLWEWCTSAGGRTRTLPTEVLLQRSYLQIFNGGAGMGSRYHRLVPGVAGVGCKTAMEKLLD</sequence>
<dbReference type="Proteomes" id="UP000198211">
    <property type="component" value="Unassembled WGS sequence"/>
</dbReference>
<keyword evidence="3" id="KW-1185">Reference proteome</keyword>
<name>A0A225VRA9_9STRA</name>
<accession>A0A225VRA9</accession>
<feature type="compositionally biased region" description="Low complexity" evidence="1">
    <location>
        <begin position="1"/>
        <end position="17"/>
    </location>
</feature>
<dbReference type="AlphaFoldDB" id="A0A225VRA9"/>
<evidence type="ECO:0000313" key="2">
    <source>
        <dbReference type="EMBL" id="OWZ07438.1"/>
    </source>
</evidence>
<evidence type="ECO:0000313" key="3">
    <source>
        <dbReference type="Proteomes" id="UP000198211"/>
    </source>
</evidence>
<feature type="region of interest" description="Disordered" evidence="1">
    <location>
        <begin position="103"/>
        <end position="133"/>
    </location>
</feature>
<organism evidence="2 3">
    <name type="scientific">Phytophthora megakarya</name>
    <dbReference type="NCBI Taxonomy" id="4795"/>
    <lineage>
        <taxon>Eukaryota</taxon>
        <taxon>Sar</taxon>
        <taxon>Stramenopiles</taxon>
        <taxon>Oomycota</taxon>
        <taxon>Peronosporomycetes</taxon>
        <taxon>Peronosporales</taxon>
        <taxon>Peronosporaceae</taxon>
        <taxon>Phytophthora</taxon>
    </lineage>
</organism>
<protein>
    <submittedName>
        <fullName evidence="2">Uncharacterized protein</fullName>
    </submittedName>
</protein>
<feature type="region of interest" description="Disordered" evidence="1">
    <location>
        <begin position="1"/>
        <end position="91"/>
    </location>
</feature>
<reference evidence="3" key="1">
    <citation type="submission" date="2017-03" db="EMBL/GenBank/DDBJ databases">
        <title>Phytopthora megakarya and P. palmivora, two closely related causual agents of cacao black pod achieved similar genome size and gene model numbers by different mechanisms.</title>
        <authorList>
            <person name="Ali S."/>
            <person name="Shao J."/>
            <person name="Larry D.J."/>
            <person name="Kronmiller B."/>
            <person name="Shen D."/>
            <person name="Strem M.D."/>
            <person name="Melnick R.L."/>
            <person name="Guiltinan M.J."/>
            <person name="Tyler B.M."/>
            <person name="Meinhardt L.W."/>
            <person name="Bailey B.A."/>
        </authorList>
    </citation>
    <scope>NUCLEOTIDE SEQUENCE [LARGE SCALE GENOMIC DNA]</scope>
    <source>
        <strain evidence="3">zdho120</strain>
    </source>
</reference>
<proteinExistence type="predicted"/>
<comment type="caution">
    <text evidence="2">The sequence shown here is derived from an EMBL/GenBank/DDBJ whole genome shotgun (WGS) entry which is preliminary data.</text>
</comment>
<feature type="region of interest" description="Disordered" evidence="1">
    <location>
        <begin position="163"/>
        <end position="183"/>
    </location>
</feature>
<dbReference type="EMBL" id="NBNE01003536">
    <property type="protein sequence ID" value="OWZ07438.1"/>
    <property type="molecule type" value="Genomic_DNA"/>
</dbReference>
<gene>
    <name evidence="2" type="ORF">PHMEG_00020164</name>
</gene>
<evidence type="ECO:0000256" key="1">
    <source>
        <dbReference type="SAM" id="MobiDB-lite"/>
    </source>
</evidence>